<proteinExistence type="predicted"/>
<reference evidence="5 6" key="1">
    <citation type="submission" date="2016-11" db="EMBL/GenBank/DDBJ databases">
        <authorList>
            <person name="Jaros S."/>
            <person name="Januszkiewicz K."/>
            <person name="Wedrychowicz H."/>
        </authorList>
    </citation>
    <scope>NUCLEOTIDE SEQUENCE [LARGE SCALE GENOMIC DNA]</scope>
    <source>
        <strain evidence="5 6">DSM 19022</strain>
    </source>
</reference>
<evidence type="ECO:0000256" key="2">
    <source>
        <dbReference type="ARBA" id="ARBA00022737"/>
    </source>
</evidence>
<gene>
    <name evidence="5" type="ORF">SAMN02745176_01701</name>
</gene>
<dbReference type="Proteomes" id="UP000184442">
    <property type="component" value="Unassembled WGS sequence"/>
</dbReference>
<name>A0A1M6EU83_9FIRM</name>
<evidence type="ECO:0000256" key="1">
    <source>
        <dbReference type="ARBA" id="ARBA00004196"/>
    </source>
</evidence>
<dbReference type="Pfam" id="PF09479">
    <property type="entry name" value="Flg_new"/>
    <property type="match status" value="1"/>
</dbReference>
<evidence type="ECO:0000256" key="3">
    <source>
        <dbReference type="SAM" id="MobiDB-lite"/>
    </source>
</evidence>
<comment type="subcellular location">
    <subcellularLocation>
        <location evidence="1">Cell envelope</location>
    </subcellularLocation>
</comment>
<keyword evidence="2" id="KW-0677">Repeat</keyword>
<feature type="domain" description="SLH" evidence="4">
    <location>
        <begin position="112"/>
        <end position="174"/>
    </location>
</feature>
<dbReference type="Gene3D" id="2.60.40.4270">
    <property type="entry name" value="Listeria-Bacteroides repeat domain"/>
    <property type="match status" value="1"/>
</dbReference>
<dbReference type="Pfam" id="PF00395">
    <property type="entry name" value="SLH"/>
    <property type="match status" value="2"/>
</dbReference>
<dbReference type="RefSeq" id="WP_073025785.1">
    <property type="nucleotide sequence ID" value="NZ_FQZS01000010.1"/>
</dbReference>
<evidence type="ECO:0000259" key="4">
    <source>
        <dbReference type="PROSITE" id="PS51272"/>
    </source>
</evidence>
<feature type="compositionally biased region" description="Basic and acidic residues" evidence="3">
    <location>
        <begin position="204"/>
        <end position="241"/>
    </location>
</feature>
<sequence length="406" mass="44590">MYASINKFFSGNSANTFDPNGMMNRGMFVTVLGRMAGVDVTEYTGQSVFSDVEADSYYAPFVAWASKYGITTGVGNGKFNPNDIITREQMAVFFVRYFEILGVNYDTGANVTTIPADIDMVSPWAREMVLKLWRAGLLVGDGINFNPTAIASRAETAALCMRTDKAVKVWYMESGMPSNRISINPNMDQILETPASAAGSNSKDISENNSKDDSKEKSGNGSKDNSRDDSKDDSKDDPTDENRTTYYKVTFMIDSTRDEKLYKKDTLLGTLPNPAQPAGKVFLGWCYDSERSKPVTATDKLAGNVTLYAKFAYAISLDAGGTPNYISALDQGSDFFIVVISDIKPKQGRDFKFKNITAPDKTPETEETEEDSIKIEKVVVKDKGNGFWSISSANGDLLLVIPIKLS</sequence>
<protein>
    <submittedName>
        <fullName evidence="5">Listeria/Bacterioides repeat-containing protein</fullName>
    </submittedName>
</protein>
<dbReference type="STRING" id="1122184.SAMN02745176_01701"/>
<evidence type="ECO:0000313" key="6">
    <source>
        <dbReference type="Proteomes" id="UP000184442"/>
    </source>
</evidence>
<dbReference type="AlphaFoldDB" id="A0A1M6EU83"/>
<accession>A0A1M6EU83</accession>
<dbReference type="InterPro" id="IPR042229">
    <property type="entry name" value="Listeria/Bacterioides_rpt_sf"/>
</dbReference>
<evidence type="ECO:0000313" key="5">
    <source>
        <dbReference type="EMBL" id="SHI89041.1"/>
    </source>
</evidence>
<dbReference type="GO" id="GO:0030313">
    <property type="term" value="C:cell envelope"/>
    <property type="evidence" value="ECO:0007669"/>
    <property type="project" value="UniProtKB-SubCell"/>
</dbReference>
<feature type="domain" description="SLH" evidence="4">
    <location>
        <begin position="45"/>
        <end position="108"/>
    </location>
</feature>
<organism evidence="5 6">
    <name type="scientific">Lutispora thermophila DSM 19022</name>
    <dbReference type="NCBI Taxonomy" id="1122184"/>
    <lineage>
        <taxon>Bacteria</taxon>
        <taxon>Bacillati</taxon>
        <taxon>Bacillota</taxon>
        <taxon>Clostridia</taxon>
        <taxon>Lutisporales</taxon>
        <taxon>Lutisporaceae</taxon>
        <taxon>Lutispora</taxon>
    </lineage>
</organism>
<feature type="region of interest" description="Disordered" evidence="3">
    <location>
        <begin position="195"/>
        <end position="241"/>
    </location>
</feature>
<dbReference type="InterPro" id="IPR013378">
    <property type="entry name" value="InlB-like_B-rpt"/>
</dbReference>
<dbReference type="EMBL" id="FQZS01000010">
    <property type="protein sequence ID" value="SHI89041.1"/>
    <property type="molecule type" value="Genomic_DNA"/>
</dbReference>
<keyword evidence="6" id="KW-1185">Reference proteome</keyword>
<dbReference type="InterPro" id="IPR001119">
    <property type="entry name" value="SLH_dom"/>
</dbReference>
<dbReference type="PROSITE" id="PS51272">
    <property type="entry name" value="SLH"/>
    <property type="match status" value="2"/>
</dbReference>